<dbReference type="GO" id="GO:0022857">
    <property type="term" value="F:transmembrane transporter activity"/>
    <property type="evidence" value="ECO:0007669"/>
    <property type="project" value="InterPro"/>
</dbReference>
<comment type="caution">
    <text evidence="8">The sequence shown here is derived from an EMBL/GenBank/DDBJ whole genome shotgun (WGS) entry which is preliminary data.</text>
</comment>
<keyword evidence="4 6" id="KW-1133">Transmembrane helix</keyword>
<dbReference type="AlphaFoldDB" id="A0AAW0T2N3"/>
<dbReference type="PRINTS" id="PR01035">
    <property type="entry name" value="TCRTETA"/>
</dbReference>
<evidence type="ECO:0000313" key="9">
    <source>
        <dbReference type="Proteomes" id="UP001487740"/>
    </source>
</evidence>
<feature type="transmembrane region" description="Helical" evidence="6">
    <location>
        <begin position="229"/>
        <end position="246"/>
    </location>
</feature>
<dbReference type="Pfam" id="PF07690">
    <property type="entry name" value="MFS_1"/>
    <property type="match status" value="1"/>
</dbReference>
<keyword evidence="2" id="KW-0813">Transport</keyword>
<dbReference type="InterPro" id="IPR011701">
    <property type="entry name" value="MFS"/>
</dbReference>
<accession>A0AAW0T2N3</accession>
<reference evidence="8 9" key="1">
    <citation type="submission" date="2023-03" db="EMBL/GenBank/DDBJ databases">
        <title>High-quality genome of Scylla paramamosain provides insights in environmental adaptation.</title>
        <authorList>
            <person name="Zhang L."/>
        </authorList>
    </citation>
    <scope>NUCLEOTIDE SEQUENCE [LARGE SCALE GENOMIC DNA]</scope>
    <source>
        <strain evidence="8">LZ_2023a</strain>
        <tissue evidence="8">Muscle</tissue>
    </source>
</reference>
<evidence type="ECO:0000256" key="5">
    <source>
        <dbReference type="ARBA" id="ARBA00023136"/>
    </source>
</evidence>
<evidence type="ECO:0000313" key="8">
    <source>
        <dbReference type="EMBL" id="KAK8381823.1"/>
    </source>
</evidence>
<feature type="domain" description="Major facilitator superfamily (MFS) profile" evidence="7">
    <location>
        <begin position="16"/>
        <end position="427"/>
    </location>
</feature>
<name>A0AAW0T2N3_SCYPA</name>
<evidence type="ECO:0000256" key="4">
    <source>
        <dbReference type="ARBA" id="ARBA00022989"/>
    </source>
</evidence>
<feature type="transmembrane region" description="Helical" evidence="6">
    <location>
        <begin position="50"/>
        <end position="70"/>
    </location>
</feature>
<protein>
    <recommendedName>
        <fullName evidence="7">Major facilitator superfamily (MFS) profile domain-containing protein</fullName>
    </recommendedName>
</protein>
<dbReference type="PANTHER" id="PTHR23504:SF14">
    <property type="entry name" value="MAJOR FACILITATOR SUPERFAMILY DOMAIN-CONTAINING PROTEIN 9"/>
    <property type="match status" value="1"/>
</dbReference>
<dbReference type="Gene3D" id="1.20.1250.20">
    <property type="entry name" value="MFS general substrate transporter like domains"/>
    <property type="match status" value="1"/>
</dbReference>
<keyword evidence="5 6" id="KW-0472">Membrane</keyword>
<dbReference type="InterPro" id="IPR036259">
    <property type="entry name" value="MFS_trans_sf"/>
</dbReference>
<evidence type="ECO:0000256" key="3">
    <source>
        <dbReference type="ARBA" id="ARBA00022692"/>
    </source>
</evidence>
<feature type="transmembrane region" description="Helical" evidence="6">
    <location>
        <begin position="321"/>
        <end position="344"/>
    </location>
</feature>
<comment type="subcellular location">
    <subcellularLocation>
        <location evidence="1">Membrane</location>
        <topology evidence="1">Multi-pass membrane protein</topology>
    </subcellularLocation>
</comment>
<dbReference type="PANTHER" id="PTHR23504">
    <property type="entry name" value="MAJOR FACILITATOR SUPERFAMILY DOMAIN-CONTAINING PROTEIN 10"/>
    <property type="match status" value="1"/>
</dbReference>
<dbReference type="InterPro" id="IPR020846">
    <property type="entry name" value="MFS_dom"/>
</dbReference>
<feature type="transmembrane region" description="Helical" evidence="6">
    <location>
        <begin position="82"/>
        <end position="107"/>
    </location>
</feature>
<dbReference type="InterPro" id="IPR001958">
    <property type="entry name" value="Tet-R_TetA/multi-R_MdtG-like"/>
</dbReference>
<proteinExistence type="predicted"/>
<organism evidence="8 9">
    <name type="scientific">Scylla paramamosain</name>
    <name type="common">Mud crab</name>
    <dbReference type="NCBI Taxonomy" id="85552"/>
    <lineage>
        <taxon>Eukaryota</taxon>
        <taxon>Metazoa</taxon>
        <taxon>Ecdysozoa</taxon>
        <taxon>Arthropoda</taxon>
        <taxon>Crustacea</taxon>
        <taxon>Multicrustacea</taxon>
        <taxon>Malacostraca</taxon>
        <taxon>Eumalacostraca</taxon>
        <taxon>Eucarida</taxon>
        <taxon>Decapoda</taxon>
        <taxon>Pleocyemata</taxon>
        <taxon>Brachyura</taxon>
        <taxon>Eubrachyura</taxon>
        <taxon>Portunoidea</taxon>
        <taxon>Portunidae</taxon>
        <taxon>Portuninae</taxon>
        <taxon>Scylla</taxon>
    </lineage>
</organism>
<feature type="transmembrane region" description="Helical" evidence="6">
    <location>
        <begin position="168"/>
        <end position="190"/>
    </location>
</feature>
<gene>
    <name evidence="8" type="ORF">O3P69_015089</name>
</gene>
<dbReference type="Proteomes" id="UP001487740">
    <property type="component" value="Unassembled WGS sequence"/>
</dbReference>
<evidence type="ECO:0000256" key="6">
    <source>
        <dbReference type="SAM" id="Phobius"/>
    </source>
</evidence>
<feature type="transmembrane region" description="Helical" evidence="6">
    <location>
        <begin position="266"/>
        <end position="285"/>
    </location>
</feature>
<keyword evidence="3 6" id="KW-0812">Transmembrane</keyword>
<keyword evidence="9" id="KW-1185">Reference proteome</keyword>
<sequence length="427" mass="45533">MLGGGAGDRAASARSVQLIMYVVGFLDLAGVMMVIPMFVTHLRHLGLSPLMNGAIRSFYGVLQLVFSPLVGRWSDRYGRRPLLVMCLGVSALSYLVLGSSASIWVVIGSRIVTGIFKHSTTLCKSVLADVTPPEDRPKVMGKFNGAMGIAIILSPAIGGHLAHLDNGFAIVCSVSGVIFLGNCVVCLGLLPHELPLHARQTEGDQSKKDIAAKPRNEWLSLLYEVEWKVFGDIFVVDFFLTFAAYAYRASFVLIIDQMFAVSPTTIGYIISFQGAIGAAAGFFAGRLSRFQGSSQMVLFNSALVQAASLLGLTFAPSILLIVMLLVPLSVSATLIHTATSTLIIDRCAPSKIGSVTGVAQGIPAIAGMTTPCAGRPGAGGWSARARCPGLGGCLRRCRSSRMGSSLQAHHQADRDISYVRWRVSVIW</sequence>
<feature type="transmembrane region" description="Helical" evidence="6">
    <location>
        <begin position="143"/>
        <end position="162"/>
    </location>
</feature>
<dbReference type="GO" id="GO:0016020">
    <property type="term" value="C:membrane"/>
    <property type="evidence" value="ECO:0007669"/>
    <property type="project" value="UniProtKB-SubCell"/>
</dbReference>
<dbReference type="PROSITE" id="PS50850">
    <property type="entry name" value="MFS"/>
    <property type="match status" value="1"/>
</dbReference>
<evidence type="ECO:0000256" key="1">
    <source>
        <dbReference type="ARBA" id="ARBA00004141"/>
    </source>
</evidence>
<evidence type="ECO:0000256" key="2">
    <source>
        <dbReference type="ARBA" id="ARBA00022448"/>
    </source>
</evidence>
<evidence type="ECO:0000259" key="7">
    <source>
        <dbReference type="PROSITE" id="PS50850"/>
    </source>
</evidence>
<dbReference type="EMBL" id="JARAKH010000039">
    <property type="protein sequence ID" value="KAK8381823.1"/>
    <property type="molecule type" value="Genomic_DNA"/>
</dbReference>
<dbReference type="SUPFAM" id="SSF103473">
    <property type="entry name" value="MFS general substrate transporter"/>
    <property type="match status" value="1"/>
</dbReference>
<feature type="transmembrane region" description="Helical" evidence="6">
    <location>
        <begin position="18"/>
        <end position="38"/>
    </location>
</feature>